<protein>
    <recommendedName>
        <fullName evidence="2">Cas12f1-like TNB domain-containing protein</fullName>
    </recommendedName>
</protein>
<evidence type="ECO:0000256" key="1">
    <source>
        <dbReference type="ARBA" id="ARBA00023125"/>
    </source>
</evidence>
<organism evidence="3 4">
    <name type="scientific">Desulfolithobacter dissulfuricans</name>
    <dbReference type="NCBI Taxonomy" id="2795293"/>
    <lineage>
        <taxon>Bacteria</taxon>
        <taxon>Pseudomonadati</taxon>
        <taxon>Thermodesulfobacteriota</taxon>
        <taxon>Desulfobulbia</taxon>
        <taxon>Desulfobulbales</taxon>
        <taxon>Desulfobulbaceae</taxon>
        <taxon>Desulfolithobacter</taxon>
    </lineage>
</organism>
<keyword evidence="1" id="KW-0238">DNA-binding</keyword>
<evidence type="ECO:0000313" key="3">
    <source>
        <dbReference type="EMBL" id="BCO09337.1"/>
    </source>
</evidence>
<dbReference type="Pfam" id="PF07282">
    <property type="entry name" value="Cas12f1-like_TNB"/>
    <property type="match status" value="1"/>
</dbReference>
<reference evidence="3" key="1">
    <citation type="submission" date="2020-12" db="EMBL/GenBank/DDBJ databases">
        <title>Desulfobium dissulfuricans gen. nov., sp. nov., a novel mesophilic, sulfate-reducing bacterium isolated from a deep-sea hydrothermal vent.</title>
        <authorList>
            <person name="Hashimoto Y."/>
            <person name="Tame A."/>
            <person name="Sawayama S."/>
            <person name="Miyazaki J."/>
            <person name="Takai K."/>
            <person name="Nakagawa S."/>
        </authorList>
    </citation>
    <scope>NUCLEOTIDE SEQUENCE</scope>
    <source>
        <strain evidence="3">GF1</strain>
    </source>
</reference>
<dbReference type="GO" id="GO:0003677">
    <property type="term" value="F:DNA binding"/>
    <property type="evidence" value="ECO:0007669"/>
    <property type="project" value="UniProtKB-KW"/>
</dbReference>
<evidence type="ECO:0000313" key="4">
    <source>
        <dbReference type="Proteomes" id="UP001063350"/>
    </source>
</evidence>
<dbReference type="KEGG" id="ddu:GF1_17130"/>
<proteinExistence type="predicted"/>
<dbReference type="AlphaFoldDB" id="A0A915U5P3"/>
<dbReference type="InterPro" id="IPR010095">
    <property type="entry name" value="Cas12f1-like_TNB"/>
</dbReference>
<keyword evidence="4" id="KW-1185">Reference proteome</keyword>
<name>A0A915U5P3_9BACT</name>
<sequence>MTRSAKGTMNSPGRNVKAKSSLNKSILDQGWGMFVSMLEYKLAWQGGMLLEVPPQHTSQACPCCGHVPRDNRRTQAGFHCVECDYEANADDVAARNILALRHRVLACGAEALALAMKQEAAGSGDARPLPVVC</sequence>
<dbReference type="Proteomes" id="UP001063350">
    <property type="component" value="Chromosome"/>
</dbReference>
<gene>
    <name evidence="3" type="ORF">GF1_17130</name>
</gene>
<dbReference type="RefSeq" id="WP_267926097.1">
    <property type="nucleotide sequence ID" value="NZ_AP024233.1"/>
</dbReference>
<feature type="domain" description="Cas12f1-like TNB" evidence="2">
    <location>
        <begin position="31"/>
        <end position="97"/>
    </location>
</feature>
<evidence type="ECO:0000259" key="2">
    <source>
        <dbReference type="Pfam" id="PF07282"/>
    </source>
</evidence>
<dbReference type="EMBL" id="AP024233">
    <property type="protein sequence ID" value="BCO09337.1"/>
    <property type="molecule type" value="Genomic_DNA"/>
</dbReference>
<accession>A0A915U5P3</accession>